<protein>
    <submittedName>
        <fullName evidence="1">Uncharacterized protein</fullName>
    </submittedName>
</protein>
<accession>A0A9Q1JTG9</accession>
<evidence type="ECO:0000313" key="2">
    <source>
        <dbReference type="Proteomes" id="UP001153076"/>
    </source>
</evidence>
<keyword evidence="2" id="KW-1185">Reference proteome</keyword>
<evidence type="ECO:0000313" key="1">
    <source>
        <dbReference type="EMBL" id="KAJ8430630.1"/>
    </source>
</evidence>
<name>A0A9Q1JTG9_9CARY</name>
<organism evidence="1 2">
    <name type="scientific">Carnegiea gigantea</name>
    <dbReference type="NCBI Taxonomy" id="171969"/>
    <lineage>
        <taxon>Eukaryota</taxon>
        <taxon>Viridiplantae</taxon>
        <taxon>Streptophyta</taxon>
        <taxon>Embryophyta</taxon>
        <taxon>Tracheophyta</taxon>
        <taxon>Spermatophyta</taxon>
        <taxon>Magnoliopsida</taxon>
        <taxon>eudicotyledons</taxon>
        <taxon>Gunneridae</taxon>
        <taxon>Pentapetalae</taxon>
        <taxon>Caryophyllales</taxon>
        <taxon>Cactineae</taxon>
        <taxon>Cactaceae</taxon>
        <taxon>Cactoideae</taxon>
        <taxon>Echinocereeae</taxon>
        <taxon>Carnegiea</taxon>
    </lineage>
</organism>
<proteinExistence type="predicted"/>
<gene>
    <name evidence="1" type="ORF">Cgig2_008310</name>
</gene>
<reference evidence="1" key="1">
    <citation type="submission" date="2022-04" db="EMBL/GenBank/DDBJ databases">
        <title>Carnegiea gigantea Genome sequencing and assembly v2.</title>
        <authorList>
            <person name="Copetti D."/>
            <person name="Sanderson M.J."/>
            <person name="Burquez A."/>
            <person name="Wojciechowski M.F."/>
        </authorList>
    </citation>
    <scope>NUCLEOTIDE SEQUENCE</scope>
    <source>
        <strain evidence="1">SGP5-SGP5p</strain>
        <tissue evidence="1">Aerial part</tissue>
    </source>
</reference>
<comment type="caution">
    <text evidence="1">The sequence shown here is derived from an EMBL/GenBank/DDBJ whole genome shotgun (WGS) entry which is preliminary data.</text>
</comment>
<dbReference type="Proteomes" id="UP001153076">
    <property type="component" value="Unassembled WGS sequence"/>
</dbReference>
<dbReference type="EMBL" id="JAKOGI010000778">
    <property type="protein sequence ID" value="KAJ8430630.1"/>
    <property type="molecule type" value="Genomic_DNA"/>
</dbReference>
<dbReference type="AlphaFoldDB" id="A0A9Q1JTG9"/>
<sequence length="177" mass="19052">MPLVPSDKPSNLRHSAAALTPRAKTSAMAISSSVILGGSEAPGVTKSQDLTKSWTSESLAAGSALMKLVDGRWCWKGRITLEWRGCGPQMTGSPIDEGPIASPRVEQGRVLAGKRFSLWNPRITRKGVETNKIIQCTFLAYWVTRHYLSSSRRCSASAATYSGVAFPVSKTVNLALT</sequence>